<dbReference type="EMBL" id="AUSU01002633">
    <property type="protein sequence ID" value="EPS68398.1"/>
    <property type="molecule type" value="Genomic_DNA"/>
</dbReference>
<organism evidence="8 9">
    <name type="scientific">Genlisea aurea</name>
    <dbReference type="NCBI Taxonomy" id="192259"/>
    <lineage>
        <taxon>Eukaryota</taxon>
        <taxon>Viridiplantae</taxon>
        <taxon>Streptophyta</taxon>
        <taxon>Embryophyta</taxon>
        <taxon>Tracheophyta</taxon>
        <taxon>Spermatophyta</taxon>
        <taxon>Magnoliopsida</taxon>
        <taxon>eudicotyledons</taxon>
        <taxon>Gunneridae</taxon>
        <taxon>Pentapetalae</taxon>
        <taxon>asterids</taxon>
        <taxon>lamiids</taxon>
        <taxon>Lamiales</taxon>
        <taxon>Lentibulariaceae</taxon>
        <taxon>Genlisea</taxon>
    </lineage>
</organism>
<evidence type="ECO:0000256" key="5">
    <source>
        <dbReference type="ARBA" id="ARBA00022737"/>
    </source>
</evidence>
<protein>
    <submittedName>
        <fullName evidence="8">Uncharacterized protein</fullName>
    </submittedName>
</protein>
<dbReference type="Pfam" id="PF00400">
    <property type="entry name" value="WD40"/>
    <property type="match status" value="3"/>
</dbReference>
<keyword evidence="3 7" id="KW-0853">WD repeat</keyword>
<evidence type="ECO:0000256" key="2">
    <source>
        <dbReference type="ARBA" id="ARBA00022490"/>
    </source>
</evidence>
<dbReference type="PROSITE" id="PS00678">
    <property type="entry name" value="WD_REPEATS_1"/>
    <property type="match status" value="1"/>
</dbReference>
<comment type="similarity">
    <text evidence="6">Belongs to the WD repeat WDR6 family.</text>
</comment>
<proteinExistence type="inferred from homology"/>
<feature type="repeat" description="WD" evidence="7">
    <location>
        <begin position="219"/>
        <end position="253"/>
    </location>
</feature>
<dbReference type="InterPro" id="IPR051973">
    <property type="entry name" value="tRNA_Anticodon_Mtase-Reg"/>
</dbReference>
<dbReference type="PANTHER" id="PTHR14344:SF3">
    <property type="entry name" value="WD REPEAT-CONTAINING PROTEIN 6"/>
    <property type="match status" value="1"/>
</dbReference>
<dbReference type="AlphaFoldDB" id="S8DYP3"/>
<evidence type="ECO:0000256" key="3">
    <source>
        <dbReference type="ARBA" id="ARBA00022574"/>
    </source>
</evidence>
<feature type="non-terminal residue" evidence="8">
    <location>
        <position position="688"/>
    </location>
</feature>
<gene>
    <name evidence="8" type="ORF">M569_06369</name>
</gene>
<evidence type="ECO:0000313" key="9">
    <source>
        <dbReference type="Proteomes" id="UP000015453"/>
    </source>
</evidence>
<dbReference type="PANTHER" id="PTHR14344">
    <property type="entry name" value="WD REPEAT PROTEIN"/>
    <property type="match status" value="1"/>
</dbReference>
<reference evidence="8 9" key="1">
    <citation type="journal article" date="2013" name="BMC Genomics">
        <title>The miniature genome of a carnivorous plant Genlisea aurea contains a low number of genes and short non-coding sequences.</title>
        <authorList>
            <person name="Leushkin E.V."/>
            <person name="Sutormin R.A."/>
            <person name="Nabieva E.R."/>
            <person name="Penin A.A."/>
            <person name="Kondrashov A.S."/>
            <person name="Logacheva M.D."/>
        </authorList>
    </citation>
    <scope>NUCLEOTIDE SEQUENCE [LARGE SCALE GENOMIC DNA]</scope>
</reference>
<comment type="subcellular location">
    <subcellularLocation>
        <location evidence="1">Cytoplasm</location>
    </subcellularLocation>
</comment>
<dbReference type="InterPro" id="IPR019775">
    <property type="entry name" value="WD40_repeat_CS"/>
</dbReference>
<evidence type="ECO:0000313" key="8">
    <source>
        <dbReference type="EMBL" id="EPS68398.1"/>
    </source>
</evidence>
<accession>S8DYP3</accession>
<dbReference type="OrthoDB" id="5594999at2759"/>
<dbReference type="InterPro" id="IPR015943">
    <property type="entry name" value="WD40/YVTN_repeat-like_dom_sf"/>
</dbReference>
<evidence type="ECO:0000256" key="7">
    <source>
        <dbReference type="PROSITE-ProRule" id="PRU00221"/>
    </source>
</evidence>
<dbReference type="SMART" id="SM00320">
    <property type="entry name" value="WD40"/>
    <property type="match status" value="5"/>
</dbReference>
<dbReference type="SUPFAM" id="SSF50978">
    <property type="entry name" value="WD40 repeat-like"/>
    <property type="match status" value="2"/>
</dbReference>
<evidence type="ECO:0000256" key="6">
    <source>
        <dbReference type="ARBA" id="ARBA00038255"/>
    </source>
</evidence>
<keyword evidence="2" id="KW-0963">Cytoplasm</keyword>
<dbReference type="Gene3D" id="2.130.10.10">
    <property type="entry name" value="YVTN repeat-like/Quinoprotein amine dehydrogenase"/>
    <property type="match status" value="3"/>
</dbReference>
<evidence type="ECO:0000256" key="1">
    <source>
        <dbReference type="ARBA" id="ARBA00004496"/>
    </source>
</evidence>
<keyword evidence="5" id="KW-0677">Repeat</keyword>
<dbReference type="PROSITE" id="PS50082">
    <property type="entry name" value="WD_REPEATS_2"/>
    <property type="match status" value="1"/>
</dbReference>
<dbReference type="Proteomes" id="UP000015453">
    <property type="component" value="Unassembled WGS sequence"/>
</dbReference>
<dbReference type="PROSITE" id="PS50294">
    <property type="entry name" value="WD_REPEATS_REGION"/>
    <property type="match status" value="1"/>
</dbReference>
<name>S8DYP3_9LAMI</name>
<sequence>MSETAAAQCRWRLRPGEYLGEISALCFLQLPHHLPSLPFLLAGTGSQIQVYDLNTGKIIRSFQVFEGIRVHGICLEYLHQRSKNFHLVFQVAVFGERRVKIFNLQIESLELKPSFHLKLVPVIPLPKFTHWVLDVRFLKEGASSDEDSHYLAIGCSDNSVRFWNIPEQNMFSEVKCSESCLLYSMAMFGNKIESLFIASGTIFNESPPVLCFDVIMSRLVGHEGSIFRITWFSSGMKLVSVSDDRSARIWEVQVGSEQLCGPEKVNYIAGPVLFGHNGRIWDCCIFDSLIITAGEDCTFRVWNQDGQGLNEIKEHIGRGVWRCLCDPKSSLLVTAGFDSAIRVHQLIKSSKGSQMPLAASNSSDQEDLFTLYMPNNPGHELMDRYSKSEYIRCLHLANKDSLYVATNNGYLYHISLLKSNDFVWTKLSHICKDAPIICMDILSTFNNLSDGSEDWIALGDGKGNMTVILVVGNYQSFKVETTVSWKAEKERNLLGSFWCKSLQNSFIFTANPGGKVRLWKLCYDSPFASQTFEDHHVFLIAEFVSCFGTRILCMVASYDEELLVCGDSRGNLMLFSLPEDLLCSSSGTTEMEALPICHFKGAHGVSSVRSVSIASLPFDEVEICSTGADGCICYLRHSRDLRNLEFVGMEQVKELSAVQSVHDTSTGKHAVGFVSSNFMIWNLTTASK</sequence>
<dbReference type="InterPro" id="IPR036322">
    <property type="entry name" value="WD40_repeat_dom_sf"/>
</dbReference>
<keyword evidence="4" id="KW-0819">tRNA processing</keyword>
<evidence type="ECO:0000256" key="4">
    <source>
        <dbReference type="ARBA" id="ARBA00022694"/>
    </source>
</evidence>
<dbReference type="GO" id="GO:0030488">
    <property type="term" value="P:tRNA methylation"/>
    <property type="evidence" value="ECO:0007669"/>
    <property type="project" value="TreeGrafter"/>
</dbReference>
<comment type="caution">
    <text evidence="8">The sequence shown here is derived from an EMBL/GenBank/DDBJ whole genome shotgun (WGS) entry which is preliminary data.</text>
</comment>
<dbReference type="InterPro" id="IPR001680">
    <property type="entry name" value="WD40_rpt"/>
</dbReference>
<keyword evidence="9" id="KW-1185">Reference proteome</keyword>
<dbReference type="GO" id="GO:0005737">
    <property type="term" value="C:cytoplasm"/>
    <property type="evidence" value="ECO:0007669"/>
    <property type="project" value="UniProtKB-SubCell"/>
</dbReference>